<dbReference type="PROSITE" id="PS50848">
    <property type="entry name" value="START"/>
    <property type="match status" value="1"/>
</dbReference>
<feature type="domain" description="START" evidence="2">
    <location>
        <begin position="41"/>
        <end position="233"/>
    </location>
</feature>
<dbReference type="Gene3D" id="3.30.530.20">
    <property type="match status" value="1"/>
</dbReference>
<dbReference type="InterPro" id="IPR002913">
    <property type="entry name" value="START_lipid-bd_dom"/>
</dbReference>
<dbReference type="InterPro" id="IPR005031">
    <property type="entry name" value="COQ10_START"/>
</dbReference>
<dbReference type="EMBL" id="JABFNT010000009">
    <property type="protein sequence ID" value="NOJ77539.1"/>
    <property type="molecule type" value="Genomic_DNA"/>
</dbReference>
<dbReference type="SUPFAM" id="SSF55961">
    <property type="entry name" value="Bet v1-like"/>
    <property type="match status" value="1"/>
</dbReference>
<proteinExistence type="inferred from homology"/>
<dbReference type="InterPro" id="IPR051213">
    <property type="entry name" value="START_lipid_transfer"/>
</dbReference>
<evidence type="ECO:0000256" key="1">
    <source>
        <dbReference type="ARBA" id="ARBA00008918"/>
    </source>
</evidence>
<name>A0A7Y4IE73_MYXXA</name>
<dbReference type="InterPro" id="IPR028347">
    <property type="entry name" value="START_dom_prot"/>
</dbReference>
<reference evidence="3 4" key="1">
    <citation type="submission" date="2020-05" db="EMBL/GenBank/DDBJ databases">
        <authorList>
            <person name="Whitworth D."/>
        </authorList>
    </citation>
    <scope>NUCLEOTIDE SEQUENCE [LARGE SCALE GENOMIC DNA]</scope>
    <source>
        <strain evidence="3 4">AM005</strain>
    </source>
</reference>
<comment type="similarity">
    <text evidence="1">Belongs to the ribosome association toxin RatA family.</text>
</comment>
<sequence>MRRRARVSDADVTSHPARAAKDACMKMSWSGAVLSACVLGLAAGAARAEEAWKTVAEKPYVVKVRARPGSEAKDVWAEGELAASAADVQAVLRDVDAYRRWMPYVKESRILKDLPDEGQLTYTKLDLPVVSSRDYICNVVLESRLAEDGSGVFAQRWQATPDAIPQRRGTVRIRLNEGSWRVEPRGEGKSHAVYRFTVDPAGSIPGFLARMGQKDAVEDTFRAVEKRARQHAAARARAE</sequence>
<dbReference type="InterPro" id="IPR023393">
    <property type="entry name" value="START-like_dom_sf"/>
</dbReference>
<dbReference type="Proteomes" id="UP000533080">
    <property type="component" value="Unassembled WGS sequence"/>
</dbReference>
<protein>
    <submittedName>
        <fullName evidence="3">START domain-containing protein</fullName>
    </submittedName>
</protein>
<dbReference type="CDD" id="cd08876">
    <property type="entry name" value="START_1"/>
    <property type="match status" value="1"/>
</dbReference>
<dbReference type="AlphaFoldDB" id="A0A7Y4IE73"/>
<gene>
    <name evidence="3" type="ORF">HNV28_04155</name>
</gene>
<dbReference type="Pfam" id="PF03364">
    <property type="entry name" value="Polyketide_cyc"/>
    <property type="match status" value="1"/>
</dbReference>
<evidence type="ECO:0000259" key="2">
    <source>
        <dbReference type="PROSITE" id="PS50848"/>
    </source>
</evidence>
<organism evidence="3 4">
    <name type="scientific">Myxococcus xanthus</name>
    <dbReference type="NCBI Taxonomy" id="34"/>
    <lineage>
        <taxon>Bacteria</taxon>
        <taxon>Pseudomonadati</taxon>
        <taxon>Myxococcota</taxon>
        <taxon>Myxococcia</taxon>
        <taxon>Myxococcales</taxon>
        <taxon>Cystobacterineae</taxon>
        <taxon>Myxococcaceae</taxon>
        <taxon>Myxococcus</taxon>
    </lineage>
</organism>
<dbReference type="PANTHER" id="PTHR19308:SF14">
    <property type="entry name" value="START DOMAIN-CONTAINING PROTEIN"/>
    <property type="match status" value="1"/>
</dbReference>
<comment type="caution">
    <text evidence="3">The sequence shown here is derived from an EMBL/GenBank/DDBJ whole genome shotgun (WGS) entry which is preliminary data.</text>
</comment>
<dbReference type="PANTHER" id="PTHR19308">
    <property type="entry name" value="PHOSPHATIDYLCHOLINE TRANSFER PROTEIN"/>
    <property type="match status" value="1"/>
</dbReference>
<evidence type="ECO:0000313" key="3">
    <source>
        <dbReference type="EMBL" id="NOJ77539.1"/>
    </source>
</evidence>
<accession>A0A7Y4IE73</accession>
<evidence type="ECO:0000313" key="4">
    <source>
        <dbReference type="Proteomes" id="UP000533080"/>
    </source>
</evidence>
<dbReference type="GO" id="GO:0008289">
    <property type="term" value="F:lipid binding"/>
    <property type="evidence" value="ECO:0007669"/>
    <property type="project" value="InterPro"/>
</dbReference>
<dbReference type="GO" id="GO:0005737">
    <property type="term" value="C:cytoplasm"/>
    <property type="evidence" value="ECO:0007669"/>
    <property type="project" value="UniProtKB-ARBA"/>
</dbReference>
<dbReference type="PIRSF" id="PIRSF039033">
    <property type="entry name" value="START_dom"/>
    <property type="match status" value="1"/>
</dbReference>